<dbReference type="Gene3D" id="1.20.1250.20">
    <property type="entry name" value="MFS general substrate transporter like domains"/>
    <property type="match status" value="1"/>
</dbReference>
<keyword evidence="2" id="KW-1133">Transmembrane helix</keyword>
<feature type="transmembrane region" description="Helical" evidence="2">
    <location>
        <begin position="81"/>
        <end position="103"/>
    </location>
</feature>
<dbReference type="InterPro" id="IPR036259">
    <property type="entry name" value="MFS_trans_sf"/>
</dbReference>
<feature type="transmembrane region" description="Helical" evidence="2">
    <location>
        <begin position="26"/>
        <end position="50"/>
    </location>
</feature>
<proteinExistence type="predicted"/>
<protein>
    <recommendedName>
        <fullName evidence="5">Major facilitator superfamily (MFS) profile domain-containing protein</fullName>
    </recommendedName>
</protein>
<organism evidence="3 4">
    <name type="scientific">Takifugu bimaculatus</name>
    <dbReference type="NCBI Taxonomy" id="433685"/>
    <lineage>
        <taxon>Eukaryota</taxon>
        <taxon>Metazoa</taxon>
        <taxon>Chordata</taxon>
        <taxon>Craniata</taxon>
        <taxon>Vertebrata</taxon>
        <taxon>Euteleostomi</taxon>
        <taxon>Actinopterygii</taxon>
        <taxon>Neopterygii</taxon>
        <taxon>Teleostei</taxon>
        <taxon>Neoteleostei</taxon>
        <taxon>Acanthomorphata</taxon>
        <taxon>Eupercaria</taxon>
        <taxon>Tetraodontiformes</taxon>
        <taxon>Tetradontoidea</taxon>
        <taxon>Tetraodontidae</taxon>
        <taxon>Takifugu</taxon>
    </lineage>
</organism>
<dbReference type="GO" id="GO:0016323">
    <property type="term" value="C:basolateral plasma membrane"/>
    <property type="evidence" value="ECO:0007669"/>
    <property type="project" value="TreeGrafter"/>
</dbReference>
<comment type="subcellular location">
    <subcellularLocation>
        <location evidence="1">Membrane</location>
        <topology evidence="1">Multi-pass membrane protein</topology>
    </subcellularLocation>
</comment>
<accession>A0A4Z2BZ81</accession>
<dbReference type="PANTHER" id="PTHR11360:SF27">
    <property type="entry name" value="MONOCARBOXYLATE TRANSPORTER 4"/>
    <property type="match status" value="1"/>
</dbReference>
<keyword evidence="4" id="KW-1185">Reference proteome</keyword>
<name>A0A4Z2BZ81_9TELE</name>
<dbReference type="GO" id="GO:0015650">
    <property type="term" value="F:lactate:proton symporter activity"/>
    <property type="evidence" value="ECO:0007669"/>
    <property type="project" value="TreeGrafter"/>
</dbReference>
<evidence type="ECO:0000313" key="4">
    <source>
        <dbReference type="Proteomes" id="UP000516260"/>
    </source>
</evidence>
<keyword evidence="2" id="KW-0472">Membrane</keyword>
<dbReference type="EMBL" id="SWLE01000008">
    <property type="protein sequence ID" value="TNM97424.1"/>
    <property type="molecule type" value="Genomic_DNA"/>
</dbReference>
<reference evidence="3 4" key="1">
    <citation type="submission" date="2019-04" db="EMBL/GenBank/DDBJ databases">
        <title>The sequence and de novo assembly of Takifugu bimaculatus genome using PacBio and Hi-C technologies.</title>
        <authorList>
            <person name="Xu P."/>
            <person name="Liu B."/>
            <person name="Zhou Z."/>
        </authorList>
    </citation>
    <scope>NUCLEOTIDE SEQUENCE [LARGE SCALE GENOMIC DNA]</scope>
    <source>
        <strain evidence="3">TB-2018</strain>
        <tissue evidence="3">Muscle</tissue>
    </source>
</reference>
<keyword evidence="2" id="KW-0812">Transmembrane</keyword>
<evidence type="ECO:0000256" key="2">
    <source>
        <dbReference type="SAM" id="Phobius"/>
    </source>
</evidence>
<evidence type="ECO:0000256" key="1">
    <source>
        <dbReference type="ARBA" id="ARBA00004141"/>
    </source>
</evidence>
<gene>
    <name evidence="3" type="ORF">fugu_015580</name>
</gene>
<dbReference type="InterPro" id="IPR050327">
    <property type="entry name" value="Proton-linked_MCT"/>
</dbReference>
<sequence length="183" mass="19955">MVLGLFVPPVFVVSYAKELGYEDTKSALLLTILGFIDIFARPLCGVIAGLKWVRPRCVYLFSFAMLFNGTTDLIGSQAKDYTTLVVFCIFFGVSYGMVGALAVRGSDGDCGHREVLQRHRPGPAYGGHCCAGGATWCRPPSGHHKEIHVCFPAGGLRGRPLRYSPGYLQLPVHQEVPNSSRHV</sequence>
<dbReference type="SUPFAM" id="SSF103473">
    <property type="entry name" value="MFS general substrate transporter"/>
    <property type="match status" value="1"/>
</dbReference>
<dbReference type="PANTHER" id="PTHR11360">
    <property type="entry name" value="MONOCARBOXYLATE TRANSPORTER"/>
    <property type="match status" value="1"/>
</dbReference>
<evidence type="ECO:0000313" key="3">
    <source>
        <dbReference type="EMBL" id="TNM97424.1"/>
    </source>
</evidence>
<feature type="transmembrane region" description="Helical" evidence="2">
    <location>
        <begin position="57"/>
        <end position="75"/>
    </location>
</feature>
<dbReference type="AlphaFoldDB" id="A0A4Z2BZ81"/>
<comment type="caution">
    <text evidence="3">The sequence shown here is derived from an EMBL/GenBank/DDBJ whole genome shotgun (WGS) entry which is preliminary data.</text>
</comment>
<evidence type="ECO:0008006" key="5">
    <source>
        <dbReference type="Google" id="ProtNLM"/>
    </source>
</evidence>
<dbReference type="Proteomes" id="UP000516260">
    <property type="component" value="Chromosome 16"/>
</dbReference>